<keyword evidence="7 14" id="KW-0862">Zinc</keyword>
<dbReference type="EC" id="3.5.1.114" evidence="9"/>
<dbReference type="STRING" id="8496.A0A151MUA4"/>
<comment type="cofactor">
    <cofactor evidence="14">
        <name>Zn(2+)</name>
        <dbReference type="ChEBI" id="CHEBI:29105"/>
    </cofactor>
    <text evidence="14">Binds 1 zinc ion per subunit.</text>
</comment>
<evidence type="ECO:0000256" key="4">
    <source>
        <dbReference type="ARBA" id="ARBA00022490"/>
    </source>
</evidence>
<keyword evidence="6" id="KW-0378">Hydrolase</keyword>
<evidence type="ECO:0000256" key="9">
    <source>
        <dbReference type="ARBA" id="ARBA00034807"/>
    </source>
</evidence>
<dbReference type="InterPro" id="IPR050178">
    <property type="entry name" value="AspA/AstE_fam"/>
</dbReference>
<evidence type="ECO:0000256" key="5">
    <source>
        <dbReference type="ARBA" id="ARBA00022723"/>
    </source>
</evidence>
<dbReference type="PANTHER" id="PTHR15162:SF5">
    <property type="entry name" value="N-ACYL-AROMATIC-L-AMINO ACID AMIDOHYDROLASE (CARBOXYLATE-FORMING)"/>
    <property type="match status" value="1"/>
</dbReference>
<dbReference type="Pfam" id="PF24827">
    <property type="entry name" value="AstE_AspA_cat"/>
    <property type="match status" value="1"/>
</dbReference>
<dbReference type="PIRSF" id="PIRSF018001">
    <property type="entry name" value="Aspartoacylase"/>
    <property type="match status" value="1"/>
</dbReference>
<dbReference type="InterPro" id="IPR007036">
    <property type="entry name" value="Aste_AspA_hybrid_dom"/>
</dbReference>
<feature type="binding site" evidence="14">
    <location>
        <position position="29"/>
    </location>
    <ligand>
        <name>Zn(2+)</name>
        <dbReference type="ChEBI" id="CHEBI:29105"/>
    </ligand>
</feature>
<dbReference type="FunFam" id="3.40.630.10:FF:000025">
    <property type="entry name" value="aspartoacylase"/>
    <property type="match status" value="1"/>
</dbReference>
<evidence type="ECO:0000259" key="16">
    <source>
        <dbReference type="Pfam" id="PF24827"/>
    </source>
</evidence>
<feature type="binding site" evidence="14">
    <location>
        <position position="121"/>
    </location>
    <ligand>
        <name>Zn(2+)</name>
        <dbReference type="ChEBI" id="CHEBI:29105"/>
    </ligand>
</feature>
<feature type="active site" description="Proton donor/acceptor" evidence="13">
    <location>
        <position position="183"/>
    </location>
</feature>
<dbReference type="Gene3D" id="3.40.630.10">
    <property type="entry name" value="Zn peptidases"/>
    <property type="match status" value="1"/>
</dbReference>
<comment type="catalytic activity">
    <reaction evidence="12">
        <text>an N-acyl-aromatic L-alpha-amino acid + H2O = an aromatic L-alpha-amino acid + a carboxylate</text>
        <dbReference type="Rhea" id="RHEA:54184"/>
        <dbReference type="ChEBI" id="CHEBI:15377"/>
        <dbReference type="ChEBI" id="CHEBI:29067"/>
        <dbReference type="ChEBI" id="CHEBI:84824"/>
        <dbReference type="ChEBI" id="CHEBI:138093"/>
        <dbReference type="EC" id="3.5.1.114"/>
    </reaction>
</comment>
<keyword evidence="3" id="KW-1003">Cell membrane</keyword>
<dbReference type="AlphaFoldDB" id="A0A151MUA4"/>
<comment type="catalytic activity">
    <reaction evidence="11">
        <text>an N-acetyl-L-cysteine-S-conjugate + H2O = an S-substituted L-cysteine + acetate</text>
        <dbReference type="Rhea" id="RHEA:36855"/>
        <dbReference type="ChEBI" id="CHEBI:15377"/>
        <dbReference type="ChEBI" id="CHEBI:30089"/>
        <dbReference type="ChEBI" id="CHEBI:58717"/>
        <dbReference type="ChEBI" id="CHEBI:58718"/>
        <dbReference type="EC" id="3.5.1.114"/>
    </reaction>
</comment>
<comment type="caution">
    <text evidence="17">The sequence shown here is derived from an EMBL/GenBank/DDBJ whole genome shotgun (WGS) entry which is preliminary data.</text>
</comment>
<gene>
    <name evidence="17" type="primary">ACY3</name>
    <name evidence="17" type="ORF">Y1Q_0005076</name>
</gene>
<dbReference type="GO" id="GO:0016788">
    <property type="term" value="F:hydrolase activity, acting on ester bonds"/>
    <property type="evidence" value="ECO:0007669"/>
    <property type="project" value="InterPro"/>
</dbReference>
<proteinExistence type="inferred from homology"/>
<dbReference type="GO" id="GO:0016324">
    <property type="term" value="C:apical plasma membrane"/>
    <property type="evidence" value="ECO:0007669"/>
    <property type="project" value="UniProtKB-SubCell"/>
</dbReference>
<feature type="domain" description="Succinylglutamate desuccinylase/Aspartoacylase catalytic" evidence="16">
    <location>
        <begin position="17"/>
        <end position="211"/>
    </location>
</feature>
<keyword evidence="4" id="KW-0963">Cytoplasm</keyword>
<reference evidence="17 18" key="1">
    <citation type="journal article" date="2012" name="Genome Biol.">
        <title>Sequencing three crocodilian genomes to illuminate the evolution of archosaurs and amniotes.</title>
        <authorList>
            <person name="St John J.A."/>
            <person name="Braun E.L."/>
            <person name="Isberg S.R."/>
            <person name="Miles L.G."/>
            <person name="Chong A.Y."/>
            <person name="Gongora J."/>
            <person name="Dalzell P."/>
            <person name="Moran C."/>
            <person name="Bed'hom B."/>
            <person name="Abzhanov A."/>
            <person name="Burgess S.C."/>
            <person name="Cooksey A.M."/>
            <person name="Castoe T.A."/>
            <person name="Crawford N.G."/>
            <person name="Densmore L.D."/>
            <person name="Drew J.C."/>
            <person name="Edwards S.V."/>
            <person name="Faircloth B.C."/>
            <person name="Fujita M.K."/>
            <person name="Greenwold M.J."/>
            <person name="Hoffmann F.G."/>
            <person name="Howard J.M."/>
            <person name="Iguchi T."/>
            <person name="Janes D.E."/>
            <person name="Khan S.Y."/>
            <person name="Kohno S."/>
            <person name="de Koning A.J."/>
            <person name="Lance S.L."/>
            <person name="McCarthy F.M."/>
            <person name="McCormack J.E."/>
            <person name="Merchant M.E."/>
            <person name="Peterson D.G."/>
            <person name="Pollock D.D."/>
            <person name="Pourmand N."/>
            <person name="Raney B.J."/>
            <person name="Roessler K.A."/>
            <person name="Sanford J.R."/>
            <person name="Sawyer R.H."/>
            <person name="Schmidt C.J."/>
            <person name="Triplett E.W."/>
            <person name="Tuberville T.D."/>
            <person name="Venegas-Anaya M."/>
            <person name="Howard J.T."/>
            <person name="Jarvis E.D."/>
            <person name="Guillette L.J.Jr."/>
            <person name="Glenn T.C."/>
            <person name="Green R.E."/>
            <person name="Ray D.A."/>
        </authorList>
    </citation>
    <scope>NUCLEOTIDE SEQUENCE [LARGE SCALE GENOMIC DNA]</scope>
    <source>
        <strain evidence="17">KSC_2009_1</strain>
    </source>
</reference>
<accession>A0A151MUA4</accession>
<dbReference type="GO" id="GO:0046872">
    <property type="term" value="F:metal ion binding"/>
    <property type="evidence" value="ECO:0007669"/>
    <property type="project" value="UniProtKB-KW"/>
</dbReference>
<sequence>MQEAACMAALQRLQPVSHVAVSGGTHGNEMSGIYLVKHWLREPSALQRDSFSATPFLANPLAIERCVRYVGRDLNRTFTKQFLNSKAAWDEPYEVQRAREINQLYGPKGSAQAFDFLFELHNTTANVGACLIASVQDNLLPMHLCHFIQTHCTLGHYPILLYNLPDQEAYSISSVAKHGLAFELGPQPQGVLRADLLTQMGALVACALDFIDLFNKGTTFPAFETEAYRFIGSVDYPRHPDGELCASVHSKLQDKDFLPLRPGDPIFQTFSGEEILYQGHATIYPVFINEAAYYEKKIAFNKTEKCSLSIPALQRE</sequence>
<evidence type="ECO:0000256" key="10">
    <source>
        <dbReference type="ARBA" id="ARBA00037831"/>
    </source>
</evidence>
<evidence type="ECO:0000256" key="3">
    <source>
        <dbReference type="ARBA" id="ARBA00022475"/>
    </source>
</evidence>
<dbReference type="HAMAP" id="MF_00704">
    <property type="entry name" value="Aspartoacylase"/>
    <property type="match status" value="1"/>
</dbReference>
<keyword evidence="8" id="KW-0472">Membrane</keyword>
<dbReference type="Pfam" id="PF04952">
    <property type="entry name" value="AstE_AspA_hybrid"/>
    <property type="match status" value="1"/>
</dbReference>
<evidence type="ECO:0000256" key="1">
    <source>
        <dbReference type="ARBA" id="ARBA00004496"/>
    </source>
</evidence>
<dbReference type="InterPro" id="IPR055438">
    <property type="entry name" value="AstE_AspA_cat"/>
</dbReference>
<dbReference type="CDD" id="cd06909">
    <property type="entry name" value="M14_ASPA"/>
    <property type="match status" value="1"/>
</dbReference>
<dbReference type="GO" id="GO:0004046">
    <property type="term" value="F:aminoacylase activity"/>
    <property type="evidence" value="ECO:0007669"/>
    <property type="project" value="TreeGrafter"/>
</dbReference>
<comment type="subcellular location">
    <subcellularLocation>
        <location evidence="10">Apical cell membrane</location>
        <topology evidence="10">Peripheral membrane protein</topology>
    </subcellularLocation>
    <subcellularLocation>
        <location evidence="1">Cytoplasm</location>
    </subcellularLocation>
</comment>
<dbReference type="eggNOG" id="ENOG502RMBB">
    <property type="taxonomic scope" value="Eukaryota"/>
</dbReference>
<dbReference type="Proteomes" id="UP000050525">
    <property type="component" value="Unassembled WGS sequence"/>
</dbReference>
<evidence type="ECO:0000256" key="8">
    <source>
        <dbReference type="ARBA" id="ARBA00023136"/>
    </source>
</evidence>
<evidence type="ECO:0000259" key="15">
    <source>
        <dbReference type="Pfam" id="PF04952"/>
    </source>
</evidence>
<protein>
    <recommendedName>
        <fullName evidence="9">N-acyl-aromatic-L-amino acid amidohydrolase</fullName>
        <ecNumber evidence="9">3.5.1.114</ecNumber>
    </recommendedName>
</protein>
<keyword evidence="18" id="KW-1185">Reference proteome</keyword>
<evidence type="ECO:0000313" key="17">
    <source>
        <dbReference type="EMBL" id="KYO28077.1"/>
    </source>
</evidence>
<dbReference type="InterPro" id="IPR016708">
    <property type="entry name" value="Aspartoacylase"/>
</dbReference>
<evidence type="ECO:0000256" key="6">
    <source>
        <dbReference type="ARBA" id="ARBA00022801"/>
    </source>
</evidence>
<keyword evidence="5 14" id="KW-0479">Metal-binding</keyword>
<evidence type="ECO:0000256" key="12">
    <source>
        <dbReference type="ARBA" id="ARBA00049326"/>
    </source>
</evidence>
<evidence type="ECO:0000256" key="2">
    <source>
        <dbReference type="ARBA" id="ARBA00006173"/>
    </source>
</evidence>
<feature type="binding site" evidence="14">
    <location>
        <position position="26"/>
    </location>
    <ligand>
        <name>Zn(2+)</name>
        <dbReference type="ChEBI" id="CHEBI:29105"/>
    </ligand>
</feature>
<evidence type="ECO:0000256" key="13">
    <source>
        <dbReference type="PIRSR" id="PIRSR018001-1"/>
    </source>
</evidence>
<dbReference type="EMBL" id="AKHW03005047">
    <property type="protein sequence ID" value="KYO28077.1"/>
    <property type="molecule type" value="Genomic_DNA"/>
</dbReference>
<evidence type="ECO:0000256" key="11">
    <source>
        <dbReference type="ARBA" id="ARBA00048435"/>
    </source>
</evidence>
<dbReference type="GO" id="GO:0005829">
    <property type="term" value="C:cytosol"/>
    <property type="evidence" value="ECO:0007669"/>
    <property type="project" value="TreeGrafter"/>
</dbReference>
<dbReference type="PANTHER" id="PTHR15162">
    <property type="entry name" value="ASPARTOACYLASE"/>
    <property type="match status" value="1"/>
</dbReference>
<name>A0A151MUA4_ALLMI</name>
<evidence type="ECO:0000256" key="14">
    <source>
        <dbReference type="PIRSR" id="PIRSR018001-3"/>
    </source>
</evidence>
<dbReference type="Gene3D" id="2.20.25.160">
    <property type="match status" value="1"/>
</dbReference>
<dbReference type="SUPFAM" id="SSF53187">
    <property type="entry name" value="Zn-dependent exopeptidases"/>
    <property type="match status" value="1"/>
</dbReference>
<evidence type="ECO:0000313" key="18">
    <source>
        <dbReference type="Proteomes" id="UP000050525"/>
    </source>
</evidence>
<organism evidence="17 18">
    <name type="scientific">Alligator mississippiensis</name>
    <name type="common">American alligator</name>
    <dbReference type="NCBI Taxonomy" id="8496"/>
    <lineage>
        <taxon>Eukaryota</taxon>
        <taxon>Metazoa</taxon>
        <taxon>Chordata</taxon>
        <taxon>Craniata</taxon>
        <taxon>Vertebrata</taxon>
        <taxon>Euteleostomi</taxon>
        <taxon>Archelosauria</taxon>
        <taxon>Archosauria</taxon>
        <taxon>Crocodylia</taxon>
        <taxon>Alligatoridae</taxon>
        <taxon>Alligatorinae</taxon>
        <taxon>Alligator</taxon>
    </lineage>
</organism>
<comment type="similarity">
    <text evidence="2">Belongs to the AspA/AstE family. Aspartoacylase subfamily.</text>
</comment>
<evidence type="ECO:0000256" key="7">
    <source>
        <dbReference type="ARBA" id="ARBA00022833"/>
    </source>
</evidence>
<dbReference type="NCBIfam" id="NF002601">
    <property type="entry name" value="PRK02259.1"/>
    <property type="match status" value="1"/>
</dbReference>
<feature type="domain" description="AstE/AspA barrel-sandwich hybrid" evidence="15">
    <location>
        <begin position="224"/>
        <end position="305"/>
    </location>
</feature>